<dbReference type="Proteomes" id="UP001385499">
    <property type="component" value="Unassembled WGS sequence"/>
</dbReference>
<sequence length="119" mass="13904">MSKLEYLLERDREEALRISTRSLDFPDGKTRQVEAYRAVWRWYDNLIAYEFAADALEILKYVLWTVEDRDIDAGEAFGLVVEYLVIGTEQRGGDITDDNLELEIANRQKAKWNARRKSG</sequence>
<dbReference type="RefSeq" id="WP_340272357.1">
    <property type="nucleotide sequence ID" value="NZ_JBAKIA010000001.1"/>
</dbReference>
<proteinExistence type="predicted"/>
<reference evidence="1 2" key="1">
    <citation type="submission" date="2024-02" db="EMBL/GenBank/DDBJ databases">
        <title>Roseibium algae sp. nov., isolated from marine alga (Grateloupia sp.), showing potential in myo-inositol conversion.</title>
        <authorList>
            <person name="Wang Y."/>
        </authorList>
    </citation>
    <scope>NUCLEOTIDE SEQUENCE [LARGE SCALE GENOMIC DNA]</scope>
    <source>
        <strain evidence="1 2">H3510</strain>
    </source>
</reference>
<evidence type="ECO:0000313" key="2">
    <source>
        <dbReference type="Proteomes" id="UP001385499"/>
    </source>
</evidence>
<keyword evidence="2" id="KW-1185">Reference proteome</keyword>
<organism evidence="1 2">
    <name type="scientific">Roseibium algae</name>
    <dbReference type="NCBI Taxonomy" id="3123038"/>
    <lineage>
        <taxon>Bacteria</taxon>
        <taxon>Pseudomonadati</taxon>
        <taxon>Pseudomonadota</taxon>
        <taxon>Alphaproteobacteria</taxon>
        <taxon>Hyphomicrobiales</taxon>
        <taxon>Stappiaceae</taxon>
        <taxon>Roseibium</taxon>
    </lineage>
</organism>
<protein>
    <submittedName>
        <fullName evidence="1">Uncharacterized protein</fullName>
    </submittedName>
</protein>
<gene>
    <name evidence="1" type="ORF">V6575_02095</name>
</gene>
<dbReference type="EMBL" id="JBAKIA010000001">
    <property type="protein sequence ID" value="MEJ8472866.1"/>
    <property type="molecule type" value="Genomic_DNA"/>
</dbReference>
<evidence type="ECO:0000313" key="1">
    <source>
        <dbReference type="EMBL" id="MEJ8472866.1"/>
    </source>
</evidence>
<name>A0ABU8TFE1_9HYPH</name>
<comment type="caution">
    <text evidence="1">The sequence shown here is derived from an EMBL/GenBank/DDBJ whole genome shotgun (WGS) entry which is preliminary data.</text>
</comment>
<accession>A0ABU8TFE1</accession>